<name>A0A6G0YKR7_APHCR</name>
<evidence type="ECO:0000256" key="1">
    <source>
        <dbReference type="ARBA" id="ARBA00022723"/>
    </source>
</evidence>
<evidence type="ECO:0000256" key="4">
    <source>
        <dbReference type="ARBA" id="ARBA00023125"/>
    </source>
</evidence>
<sequence length="364" mass="41230">MPRKCVICKAYDWNNEKSFHSFPKDEGRKKLWLKACGIDLCLPSYRVCDAHFSEKDFLPNGSLNRIALPKDNSMQQEPPVSTNIVFESSHQETLPSDTVIHQQTNSICVTPKKLGCNELPDVSLNKKEHKFKKAGAEIAELVIIAEFCFMIINAFDILNCRTKFSKSYFCLVLDSNVYEKYAEFINKFKEYTLGLKLANGKQVVDSGRKTGFIGLISALSNLLKVTLKHFLRGGFYNNPSYKQFKSADRKLLVHNEISGTQCGNCIAILDTTQMSVVNLGPESIITIHRLTPFLDDVTSRIAGFVIKKNIKKNRNNVLVKPSQEVIEICQKAERIFQTYNNSITIVQNINFLIPIKISPCSFIK</sequence>
<evidence type="ECO:0000256" key="2">
    <source>
        <dbReference type="ARBA" id="ARBA00022771"/>
    </source>
</evidence>
<evidence type="ECO:0000256" key="5">
    <source>
        <dbReference type="PROSITE-ProRule" id="PRU00309"/>
    </source>
</evidence>
<protein>
    <submittedName>
        <fullName evidence="7">THAP-type domain-containing protein</fullName>
    </submittedName>
</protein>
<evidence type="ECO:0000313" key="8">
    <source>
        <dbReference type="Proteomes" id="UP000478052"/>
    </source>
</evidence>
<reference evidence="7 8" key="1">
    <citation type="submission" date="2019-08" db="EMBL/GenBank/DDBJ databases">
        <title>Whole genome of Aphis craccivora.</title>
        <authorList>
            <person name="Voronova N.V."/>
            <person name="Shulinski R.S."/>
            <person name="Bandarenka Y.V."/>
            <person name="Zhorov D.G."/>
            <person name="Warner D."/>
        </authorList>
    </citation>
    <scope>NUCLEOTIDE SEQUENCE [LARGE SCALE GENOMIC DNA]</scope>
    <source>
        <strain evidence="7">180601</strain>
        <tissue evidence="7">Whole Body</tissue>
    </source>
</reference>
<evidence type="ECO:0000256" key="3">
    <source>
        <dbReference type="ARBA" id="ARBA00022833"/>
    </source>
</evidence>
<feature type="domain" description="THAP-type" evidence="6">
    <location>
        <begin position="1"/>
        <end position="72"/>
    </location>
</feature>
<dbReference type="InterPro" id="IPR006612">
    <property type="entry name" value="THAP_Znf"/>
</dbReference>
<evidence type="ECO:0000259" key="6">
    <source>
        <dbReference type="PROSITE" id="PS50950"/>
    </source>
</evidence>
<keyword evidence="3" id="KW-0862">Zinc</keyword>
<dbReference type="SMART" id="SM00980">
    <property type="entry name" value="THAP"/>
    <property type="match status" value="1"/>
</dbReference>
<organism evidence="7 8">
    <name type="scientific">Aphis craccivora</name>
    <name type="common">Cowpea aphid</name>
    <dbReference type="NCBI Taxonomy" id="307492"/>
    <lineage>
        <taxon>Eukaryota</taxon>
        <taxon>Metazoa</taxon>
        <taxon>Ecdysozoa</taxon>
        <taxon>Arthropoda</taxon>
        <taxon>Hexapoda</taxon>
        <taxon>Insecta</taxon>
        <taxon>Pterygota</taxon>
        <taxon>Neoptera</taxon>
        <taxon>Paraneoptera</taxon>
        <taxon>Hemiptera</taxon>
        <taxon>Sternorrhyncha</taxon>
        <taxon>Aphidomorpha</taxon>
        <taxon>Aphidoidea</taxon>
        <taxon>Aphididae</taxon>
        <taxon>Aphidini</taxon>
        <taxon>Aphis</taxon>
        <taxon>Aphis</taxon>
    </lineage>
</organism>
<keyword evidence="4 5" id="KW-0238">DNA-binding</keyword>
<dbReference type="Gene3D" id="6.20.210.20">
    <property type="entry name" value="THAP domain"/>
    <property type="match status" value="1"/>
</dbReference>
<dbReference type="Proteomes" id="UP000478052">
    <property type="component" value="Unassembled WGS sequence"/>
</dbReference>
<dbReference type="PANTHER" id="PTHR47577:SF2">
    <property type="entry name" value="THAP DOMAIN CONTAINING 9"/>
    <property type="match status" value="1"/>
</dbReference>
<keyword evidence="8" id="KW-1185">Reference proteome</keyword>
<dbReference type="PANTHER" id="PTHR47577">
    <property type="entry name" value="THAP DOMAIN-CONTAINING PROTEIN 6"/>
    <property type="match status" value="1"/>
</dbReference>
<keyword evidence="2 5" id="KW-0863">Zinc-finger</keyword>
<dbReference type="PROSITE" id="PS50950">
    <property type="entry name" value="ZF_THAP"/>
    <property type="match status" value="1"/>
</dbReference>
<dbReference type="GO" id="GO:0003677">
    <property type="term" value="F:DNA binding"/>
    <property type="evidence" value="ECO:0007669"/>
    <property type="project" value="UniProtKB-UniRule"/>
</dbReference>
<keyword evidence="1" id="KW-0479">Metal-binding</keyword>
<proteinExistence type="predicted"/>
<dbReference type="AlphaFoldDB" id="A0A6G0YKR7"/>
<dbReference type="EMBL" id="VUJU01003551">
    <property type="protein sequence ID" value="KAF0757519.1"/>
    <property type="molecule type" value="Genomic_DNA"/>
</dbReference>
<accession>A0A6G0YKR7</accession>
<evidence type="ECO:0000313" key="7">
    <source>
        <dbReference type="EMBL" id="KAF0757519.1"/>
    </source>
</evidence>
<dbReference type="SMART" id="SM00692">
    <property type="entry name" value="DM3"/>
    <property type="match status" value="1"/>
</dbReference>
<dbReference type="GO" id="GO:0008270">
    <property type="term" value="F:zinc ion binding"/>
    <property type="evidence" value="ECO:0007669"/>
    <property type="project" value="UniProtKB-KW"/>
</dbReference>
<dbReference type="InterPro" id="IPR038441">
    <property type="entry name" value="THAP_Znf_sf"/>
</dbReference>
<dbReference type="OrthoDB" id="6623209at2759"/>
<dbReference type="Pfam" id="PF05485">
    <property type="entry name" value="THAP"/>
    <property type="match status" value="1"/>
</dbReference>
<gene>
    <name evidence="7" type="ORF">FWK35_00017867</name>
</gene>
<comment type="caution">
    <text evidence="7">The sequence shown here is derived from an EMBL/GenBank/DDBJ whole genome shotgun (WGS) entry which is preliminary data.</text>
</comment>
<dbReference type="SUPFAM" id="SSF57716">
    <property type="entry name" value="Glucocorticoid receptor-like (DNA-binding domain)"/>
    <property type="match status" value="1"/>
</dbReference>